<dbReference type="AlphaFoldDB" id="W1PFD1"/>
<dbReference type="InterPro" id="IPR036852">
    <property type="entry name" value="Peptidase_S8/S53_dom_sf"/>
</dbReference>
<sequence length="129" mass="13768">MGFGLHHPSVVMSLWGYWDFARVGEPLRPWVVPSAGEVEGAFENGTGFTPSLCNRKLIGARSFNKGLRVAGRPISHNDYDSPRVSSGHGTHISWTAAGSAMRGVSYHGLAKGTAMGVAPAARLAMYKVL</sequence>
<evidence type="ECO:0000256" key="3">
    <source>
        <dbReference type="PROSITE-ProRule" id="PRU01240"/>
    </source>
</evidence>
<dbReference type="GO" id="GO:0006508">
    <property type="term" value="P:proteolysis"/>
    <property type="evidence" value="ECO:0007669"/>
    <property type="project" value="InterPro"/>
</dbReference>
<comment type="caution">
    <text evidence="3">Lacks conserved residue(s) required for the propagation of feature annotation.</text>
</comment>
<dbReference type="PROSITE" id="PS51892">
    <property type="entry name" value="SUBTILASE"/>
    <property type="match status" value="1"/>
</dbReference>
<reference evidence="5" key="1">
    <citation type="journal article" date="2013" name="Science">
        <title>The Amborella genome and the evolution of flowering plants.</title>
        <authorList>
            <consortium name="Amborella Genome Project"/>
        </authorList>
    </citation>
    <scope>NUCLEOTIDE SEQUENCE [LARGE SCALE GENOMIC DNA]</scope>
</reference>
<dbReference type="Proteomes" id="UP000017836">
    <property type="component" value="Unassembled WGS sequence"/>
</dbReference>
<dbReference type="PANTHER" id="PTHR10795">
    <property type="entry name" value="PROPROTEIN CONVERTASE SUBTILISIN/KEXIN"/>
    <property type="match status" value="1"/>
</dbReference>
<evidence type="ECO:0000313" key="4">
    <source>
        <dbReference type="EMBL" id="ERN08677.1"/>
    </source>
</evidence>
<dbReference type="HOGENOM" id="CLU_1951667_0_0_1"/>
<evidence type="ECO:0000256" key="2">
    <source>
        <dbReference type="ARBA" id="ARBA00022729"/>
    </source>
</evidence>
<keyword evidence="2" id="KW-0732">Signal</keyword>
<dbReference type="Gene3D" id="3.40.50.200">
    <property type="entry name" value="Peptidase S8/S53 domain"/>
    <property type="match status" value="1"/>
</dbReference>
<dbReference type="Gramene" id="ERN08677">
    <property type="protein sequence ID" value="ERN08677"/>
    <property type="gene ID" value="AMTR_s00017p00216830"/>
</dbReference>
<organism evidence="4 5">
    <name type="scientific">Amborella trichopoda</name>
    <dbReference type="NCBI Taxonomy" id="13333"/>
    <lineage>
        <taxon>Eukaryota</taxon>
        <taxon>Viridiplantae</taxon>
        <taxon>Streptophyta</taxon>
        <taxon>Embryophyta</taxon>
        <taxon>Tracheophyta</taxon>
        <taxon>Spermatophyta</taxon>
        <taxon>Magnoliopsida</taxon>
        <taxon>Amborellales</taxon>
        <taxon>Amborellaceae</taxon>
        <taxon>Amborella</taxon>
    </lineage>
</organism>
<comment type="similarity">
    <text evidence="1 3">Belongs to the peptidase S8 family.</text>
</comment>
<dbReference type="InterPro" id="IPR045051">
    <property type="entry name" value="SBT"/>
</dbReference>
<proteinExistence type="inferred from homology"/>
<dbReference type="EMBL" id="KI393256">
    <property type="protein sequence ID" value="ERN08677.1"/>
    <property type="molecule type" value="Genomic_DNA"/>
</dbReference>
<protein>
    <recommendedName>
        <fullName evidence="6">Peptidase S8/S53 domain-containing protein</fullName>
    </recommendedName>
</protein>
<evidence type="ECO:0008006" key="6">
    <source>
        <dbReference type="Google" id="ProtNLM"/>
    </source>
</evidence>
<dbReference type="SUPFAM" id="SSF52743">
    <property type="entry name" value="Subtilisin-like"/>
    <property type="match status" value="1"/>
</dbReference>
<accession>W1PFD1</accession>
<dbReference type="STRING" id="13333.W1PFD1"/>
<gene>
    <name evidence="4" type="ORF">AMTR_s00017p00216830</name>
</gene>
<keyword evidence="5" id="KW-1185">Reference proteome</keyword>
<name>W1PFD1_AMBTC</name>
<dbReference type="GO" id="GO:0004252">
    <property type="term" value="F:serine-type endopeptidase activity"/>
    <property type="evidence" value="ECO:0007669"/>
    <property type="project" value="InterPro"/>
</dbReference>
<evidence type="ECO:0000256" key="1">
    <source>
        <dbReference type="ARBA" id="ARBA00011073"/>
    </source>
</evidence>
<evidence type="ECO:0000313" key="5">
    <source>
        <dbReference type="Proteomes" id="UP000017836"/>
    </source>
</evidence>